<evidence type="ECO:0000256" key="1">
    <source>
        <dbReference type="SAM" id="MobiDB-lite"/>
    </source>
</evidence>
<reference evidence="3" key="1">
    <citation type="journal article" date="2022" name="bioRxiv">
        <title>Genomics of Preaxostyla Flagellates Illuminates Evolutionary Transitions and the Path Towards Mitochondrial Loss.</title>
        <authorList>
            <person name="Novak L.V.F."/>
            <person name="Treitli S.C."/>
            <person name="Pyrih J."/>
            <person name="Halakuc P."/>
            <person name="Pipaliya S.V."/>
            <person name="Vacek V."/>
            <person name="Brzon O."/>
            <person name="Soukal P."/>
            <person name="Eme L."/>
            <person name="Dacks J.B."/>
            <person name="Karnkowska A."/>
            <person name="Elias M."/>
            <person name="Hampl V."/>
        </authorList>
    </citation>
    <scope>NUCLEOTIDE SEQUENCE</scope>
    <source>
        <strain evidence="3">RCP-MX</strain>
    </source>
</reference>
<proteinExistence type="predicted"/>
<dbReference type="Proteomes" id="UP001141327">
    <property type="component" value="Unassembled WGS sequence"/>
</dbReference>
<name>A0ABQ8URI8_9EUKA</name>
<feature type="region of interest" description="Disordered" evidence="1">
    <location>
        <begin position="778"/>
        <end position="802"/>
    </location>
</feature>
<organism evidence="3 4">
    <name type="scientific">Paratrimastix pyriformis</name>
    <dbReference type="NCBI Taxonomy" id="342808"/>
    <lineage>
        <taxon>Eukaryota</taxon>
        <taxon>Metamonada</taxon>
        <taxon>Preaxostyla</taxon>
        <taxon>Paratrimastigidae</taxon>
        <taxon>Paratrimastix</taxon>
    </lineage>
</organism>
<feature type="compositionally biased region" description="Low complexity" evidence="1">
    <location>
        <begin position="951"/>
        <end position="970"/>
    </location>
</feature>
<evidence type="ECO:0000313" key="3">
    <source>
        <dbReference type="EMBL" id="KAJ4461744.1"/>
    </source>
</evidence>
<evidence type="ECO:0000256" key="2">
    <source>
        <dbReference type="SAM" id="SignalP"/>
    </source>
</evidence>
<comment type="caution">
    <text evidence="3">The sequence shown here is derived from an EMBL/GenBank/DDBJ whole genome shotgun (WGS) entry which is preliminary data.</text>
</comment>
<feature type="region of interest" description="Disordered" evidence="1">
    <location>
        <begin position="948"/>
        <end position="970"/>
    </location>
</feature>
<dbReference type="EMBL" id="JAPMOS010000006">
    <property type="protein sequence ID" value="KAJ4461744.1"/>
    <property type="molecule type" value="Genomic_DNA"/>
</dbReference>
<feature type="signal peptide" evidence="2">
    <location>
        <begin position="1"/>
        <end position="25"/>
    </location>
</feature>
<protein>
    <submittedName>
        <fullName evidence="3">Uncharacterized protein</fullName>
    </submittedName>
</protein>
<keyword evidence="2" id="KW-0732">Signal</keyword>
<feature type="region of interest" description="Disordered" evidence="1">
    <location>
        <begin position="1315"/>
        <end position="1339"/>
    </location>
</feature>
<accession>A0ABQ8URI8</accession>
<gene>
    <name evidence="3" type="ORF">PAPYR_1881</name>
</gene>
<keyword evidence="4" id="KW-1185">Reference proteome</keyword>
<feature type="chain" id="PRO_5045362781" evidence="2">
    <location>
        <begin position="26"/>
        <end position="1366"/>
    </location>
</feature>
<sequence>MMFKSILFLLPGLFLLGTCLDPVLVFVPVASASRYTDAVAQLEKALSSYQLTLQVFTESSDRGSFGTLFQASQRPHFSALVHVGGIARSRLKSDQIALLTSLIQTYQLPFFSVLATPDRSIGLRSSYVRGGPSSITFDVESLRTFWPSIPAMANDSCATLPAGSTTQQMTVAMGDLDVEPAVPITAYDTQTRIMPIAYVHGSGWATGEGEPSESAAGDVPVAAAIVRHLADGPSWDEFTVRPPSPRATLPGSILTSLSTESPASWALTTAAVQWLQARLARSLQASAAPPAPLTSHRLRVLLVDATPATGADLGGLATGLLSVTNALEGAGVGYTLLDGGTASRRSAATKGSSNTLLAIEEALIAQKQPVGEPPLLLGGTPYALATPYAAVVVLGTGLAASQVSPATPGPPRPLGRPGWRHWVSQPSLPCLGPSPVPRGAWAQAELVELCLRANVRLVLLEGPLVAQPPSLVGPSATQGASAAAEERQPLPRVVSLWDAVAHRTRAAFGGLKEPTGWLQVFYGAEVACPGLQLGAAVRVPTAQVAGKLLKIPAAWLDPLYWRRVPLETIGPTQLVPLLVRTTEVAAQQPRLPVATDAFQAAGDPNLSVDEVAVAVHAAAWLEGPNVLHVGVGLAPGHLPAAMTNRVWLAWAMNGLALVSPQPSLATLTYGLLESHHVLNTTTVHMAAAATAAATTTSRGADLCPLVSYLGTHDPASTYHYRLQPADLVALARTADEVGALHQMALRPEVGVGIGSIARTAEAMRGRLSSGTVTTLTGANGTAPRWVLRPPTPTGEGAPGSTAKEEAAPDWAMLAEWAQADELLAQARALRQRFAWSLHTELTPSALGAEDLQTFDSLVLTNTTSPVLPVLPLPAALQQHLALLCVPNPTAAPSASAAASGSGSAAAHPASSGAGSLYSPAMVPVFPPSCSTPAECVLATLLAGQNTPTLKSSAGHPAAAPASSGGAPAVSSQAAAAPTNATLLQRASSACREALASFREALLDTLLGSCPDEAADCRAGRAAITTERVEALATQTYQAALVDLVDTAAALLLEPDLHGYLAGGAEDILAAIAAPTPSRASEARPAFLFPASQLRQWAAPGGTPVGNSSLYRDFVMGLAGRLGSLFTVAPQSRSTMDQCLLGPATPAGPEPEVGLPPGDPLAGVWTRQRPACPAGSPLARRELPLYGVALQEMQGASRSWLSLMRAAATAAPSTPSALEASLGLLNKPLVGWWGPGTGSTAASGAATVAATGPSYNSESSSYGASGSTTGYASPLVTTGRTSRADLRRTLAELESQWDAEMDAVLLQHGVTVGTVAGSGTTSTTPATSAAPATSPDGSAVAAPTAAPVAVTTVALAGGQDTFLAVHA</sequence>
<evidence type="ECO:0000313" key="4">
    <source>
        <dbReference type="Proteomes" id="UP001141327"/>
    </source>
</evidence>